<dbReference type="Proteomes" id="UP000663862">
    <property type="component" value="Unassembled WGS sequence"/>
</dbReference>
<dbReference type="EMBL" id="CAJOBQ010001503">
    <property type="protein sequence ID" value="CAF4492564.1"/>
    <property type="molecule type" value="Genomic_DNA"/>
</dbReference>
<evidence type="ECO:0000313" key="7">
    <source>
        <dbReference type="EMBL" id="CAF3302403.1"/>
    </source>
</evidence>
<evidence type="ECO:0000256" key="3">
    <source>
        <dbReference type="ARBA" id="ARBA00022679"/>
    </source>
</evidence>
<dbReference type="Proteomes" id="UP000663872">
    <property type="component" value="Unassembled WGS sequence"/>
</dbReference>
<dbReference type="EMBL" id="CAJNYD010002116">
    <property type="protein sequence ID" value="CAF3393044.1"/>
    <property type="molecule type" value="Genomic_DNA"/>
</dbReference>
<comment type="caution">
    <text evidence="11">The sequence shown here is derived from an EMBL/GenBank/DDBJ whole genome shotgun (WGS) entry which is preliminary data.</text>
</comment>
<dbReference type="EMBL" id="CAJNYU010003344">
    <property type="protein sequence ID" value="CAF3663092.1"/>
    <property type="molecule type" value="Genomic_DNA"/>
</dbReference>
<dbReference type="EMBL" id="CAJNXB010003237">
    <property type="protein sequence ID" value="CAF3302403.1"/>
    <property type="molecule type" value="Genomic_DNA"/>
</dbReference>
<dbReference type="Proteomes" id="UP000663873">
    <property type="component" value="Unassembled WGS sequence"/>
</dbReference>
<dbReference type="SUPFAM" id="SSF56399">
    <property type="entry name" value="ADP-ribosylation"/>
    <property type="match status" value="1"/>
</dbReference>
<gene>
    <name evidence="10" type="ORF">FME351_LOCUS25190</name>
    <name evidence="9" type="ORF">GRG538_LOCUS18687</name>
    <name evidence="11" type="ORF">HFQ381_LOCUS8701</name>
    <name evidence="8" type="ORF">LUA448_LOCUS16849</name>
    <name evidence="14" type="ORF">QYT958_LOCUS9963</name>
    <name evidence="7" type="ORF">TIS948_LOCUS18470</name>
    <name evidence="13" type="ORF">TSG867_LOCUS20441</name>
    <name evidence="12" type="ORF">UJA718_LOCUS8908</name>
</gene>
<dbReference type="Pfam" id="PF01129">
    <property type="entry name" value="ART"/>
    <property type="match status" value="1"/>
</dbReference>
<evidence type="ECO:0000313" key="9">
    <source>
        <dbReference type="EMBL" id="CAF3519903.1"/>
    </source>
</evidence>
<keyword evidence="4" id="KW-0548">Nucleotidyltransferase</keyword>
<evidence type="ECO:0000256" key="5">
    <source>
        <dbReference type="ARBA" id="ARBA00047597"/>
    </source>
</evidence>
<dbReference type="Proteomes" id="UP000663848">
    <property type="component" value="Unassembled WGS sequence"/>
</dbReference>
<dbReference type="InterPro" id="IPR000768">
    <property type="entry name" value="ART"/>
</dbReference>
<evidence type="ECO:0000313" key="15">
    <source>
        <dbReference type="Proteomes" id="UP000663851"/>
    </source>
</evidence>
<keyword evidence="6" id="KW-0521">NADP</keyword>
<name>A0A820CZ13_9BILA</name>
<dbReference type="Gene3D" id="3.90.176.10">
    <property type="entry name" value="Toxin ADP-ribosyltransferase, Chain A, domain 1"/>
    <property type="match status" value="1"/>
</dbReference>
<evidence type="ECO:0000313" key="10">
    <source>
        <dbReference type="EMBL" id="CAF3663092.1"/>
    </source>
</evidence>
<dbReference type="AlphaFoldDB" id="A0A820CZ13"/>
<dbReference type="GO" id="GO:0106274">
    <property type="term" value="F:NAD+-protein-arginine ADP-ribosyltransferase activity"/>
    <property type="evidence" value="ECO:0007669"/>
    <property type="project" value="UniProtKB-EC"/>
</dbReference>
<dbReference type="OrthoDB" id="423533at2759"/>
<evidence type="ECO:0000313" key="11">
    <source>
        <dbReference type="EMBL" id="CAF4222142.1"/>
    </source>
</evidence>
<dbReference type="EMBL" id="CAJOBP010000966">
    <property type="protein sequence ID" value="CAF4240519.1"/>
    <property type="molecule type" value="Genomic_DNA"/>
</dbReference>
<evidence type="ECO:0000256" key="1">
    <source>
        <dbReference type="ARBA" id="ARBA00009558"/>
    </source>
</evidence>
<protein>
    <recommendedName>
        <fullName evidence="6">NAD(P)(+)--arginine ADP-ribosyltransferase</fullName>
        <ecNumber evidence="6">2.4.2.31</ecNumber>
    </recommendedName>
    <alternativeName>
        <fullName evidence="6">Mono(ADP-ribosyl)transferase</fullName>
    </alternativeName>
</protein>
<sequence length="279" mass="32817">MSGNSISRPKLFQHLRFAKQINLPKNDAQIAAAVMFCRRHGLSTEQIASICRYFSPGCCIRSRTLIKYFFRLWSLESPPFYRHVNQALSECYVEDAHLLRFILYDYFEMVFDKSLPYLCGMLYRGIHTTEENMLSLMDRVGEQIYFVCFTSTSKNPARAMVCGNLLFEIETLTEQQQSECRIQTNADISTFSEYPEEEEVIYAPLTKFRLLRVTYNVDEMGNMQCTARIREQDASIFFQLFQDKLRLPNRTPFQSGTNMWKTKNDDCFFDVLEYMKSRI</sequence>
<evidence type="ECO:0000256" key="6">
    <source>
        <dbReference type="RuleBase" id="RU361228"/>
    </source>
</evidence>
<dbReference type="Proteomes" id="UP000663825">
    <property type="component" value="Unassembled WGS sequence"/>
</dbReference>
<organism evidence="11 15">
    <name type="scientific">Rotaria socialis</name>
    <dbReference type="NCBI Taxonomy" id="392032"/>
    <lineage>
        <taxon>Eukaryota</taxon>
        <taxon>Metazoa</taxon>
        <taxon>Spiralia</taxon>
        <taxon>Gnathifera</taxon>
        <taxon>Rotifera</taxon>
        <taxon>Eurotatoria</taxon>
        <taxon>Bdelloidea</taxon>
        <taxon>Philodinida</taxon>
        <taxon>Philodinidae</taxon>
        <taxon>Rotaria</taxon>
    </lineage>
</organism>
<dbReference type="EMBL" id="CAJNYT010003027">
    <property type="protein sequence ID" value="CAF3519903.1"/>
    <property type="molecule type" value="Genomic_DNA"/>
</dbReference>
<dbReference type="GO" id="GO:0016779">
    <property type="term" value="F:nucleotidyltransferase activity"/>
    <property type="evidence" value="ECO:0007669"/>
    <property type="project" value="UniProtKB-KW"/>
</dbReference>
<proteinExistence type="inferred from homology"/>
<reference evidence="11" key="1">
    <citation type="submission" date="2021-02" db="EMBL/GenBank/DDBJ databases">
        <authorList>
            <person name="Nowell W R."/>
        </authorList>
    </citation>
    <scope>NUCLEOTIDE SEQUENCE</scope>
</reference>
<dbReference type="Proteomes" id="UP000663869">
    <property type="component" value="Unassembled WGS sequence"/>
</dbReference>
<evidence type="ECO:0000313" key="14">
    <source>
        <dbReference type="EMBL" id="CAF4576173.1"/>
    </source>
</evidence>
<accession>A0A820CZ13</accession>
<keyword evidence="2 6" id="KW-0328">Glycosyltransferase</keyword>
<comment type="catalytic activity">
    <reaction evidence="5 6">
        <text>L-arginyl-[protein] + NAD(+) = N(omega)-(ADP-D-ribosyl)-L-arginyl-[protein] + nicotinamide + H(+)</text>
        <dbReference type="Rhea" id="RHEA:19149"/>
        <dbReference type="Rhea" id="RHEA-COMP:10532"/>
        <dbReference type="Rhea" id="RHEA-COMP:15087"/>
        <dbReference type="ChEBI" id="CHEBI:15378"/>
        <dbReference type="ChEBI" id="CHEBI:17154"/>
        <dbReference type="ChEBI" id="CHEBI:29965"/>
        <dbReference type="ChEBI" id="CHEBI:57540"/>
        <dbReference type="ChEBI" id="CHEBI:142554"/>
        <dbReference type="EC" id="2.4.2.31"/>
    </reaction>
</comment>
<keyword evidence="6" id="KW-0520">NAD</keyword>
<dbReference type="Proteomes" id="UP000663833">
    <property type="component" value="Unassembled WGS sequence"/>
</dbReference>
<evidence type="ECO:0000313" key="12">
    <source>
        <dbReference type="EMBL" id="CAF4240519.1"/>
    </source>
</evidence>
<evidence type="ECO:0000313" key="16">
    <source>
        <dbReference type="Proteomes" id="UP000663873"/>
    </source>
</evidence>
<comment type="similarity">
    <text evidence="1 6">Belongs to the Arg-specific ADP-ribosyltransferase family.</text>
</comment>
<evidence type="ECO:0000313" key="13">
    <source>
        <dbReference type="EMBL" id="CAF4492564.1"/>
    </source>
</evidence>
<dbReference type="EC" id="2.4.2.31" evidence="6"/>
<dbReference type="EMBL" id="CAJOBR010001083">
    <property type="protein sequence ID" value="CAF4576173.1"/>
    <property type="molecule type" value="Genomic_DNA"/>
</dbReference>
<evidence type="ECO:0000313" key="8">
    <source>
        <dbReference type="EMBL" id="CAF3393044.1"/>
    </source>
</evidence>
<keyword evidence="16" id="KW-1185">Reference proteome</keyword>
<evidence type="ECO:0000256" key="4">
    <source>
        <dbReference type="ARBA" id="ARBA00022695"/>
    </source>
</evidence>
<dbReference type="Proteomes" id="UP000663851">
    <property type="component" value="Unassembled WGS sequence"/>
</dbReference>
<evidence type="ECO:0000256" key="2">
    <source>
        <dbReference type="ARBA" id="ARBA00022676"/>
    </source>
</evidence>
<keyword evidence="3 6" id="KW-0808">Transferase</keyword>
<dbReference type="EMBL" id="CAJOBO010000440">
    <property type="protein sequence ID" value="CAF4222142.1"/>
    <property type="molecule type" value="Genomic_DNA"/>
</dbReference>